<proteinExistence type="predicted"/>
<dbReference type="EMBL" id="MU006801">
    <property type="protein sequence ID" value="KAF2636079.1"/>
    <property type="molecule type" value="Genomic_DNA"/>
</dbReference>
<sequence>MFKNSLDRNALGVVERDIKEEDSNRVVEEDIKEDIKEDVKEDIKEDVKEDIKKDIKENINLNIKEDIKKSKRRGKGKRGVIRYVLRATTYRAKSLYVIATGKKRIQGSAG</sequence>
<evidence type="ECO:0000313" key="2">
    <source>
        <dbReference type="Proteomes" id="UP000799753"/>
    </source>
</evidence>
<organism evidence="1 2">
    <name type="scientific">Massarina eburnea CBS 473.64</name>
    <dbReference type="NCBI Taxonomy" id="1395130"/>
    <lineage>
        <taxon>Eukaryota</taxon>
        <taxon>Fungi</taxon>
        <taxon>Dikarya</taxon>
        <taxon>Ascomycota</taxon>
        <taxon>Pezizomycotina</taxon>
        <taxon>Dothideomycetes</taxon>
        <taxon>Pleosporomycetidae</taxon>
        <taxon>Pleosporales</taxon>
        <taxon>Massarineae</taxon>
        <taxon>Massarinaceae</taxon>
        <taxon>Massarina</taxon>
    </lineage>
</organism>
<dbReference type="AlphaFoldDB" id="A0A6A6RKI1"/>
<accession>A0A6A6RKI1</accession>
<gene>
    <name evidence="1" type="ORF">P280DRAFT_484207</name>
</gene>
<protein>
    <submittedName>
        <fullName evidence="1">Uncharacterized protein</fullName>
    </submittedName>
</protein>
<reference evidence="1" key="1">
    <citation type="journal article" date="2020" name="Stud. Mycol.">
        <title>101 Dothideomycetes genomes: a test case for predicting lifestyles and emergence of pathogens.</title>
        <authorList>
            <person name="Haridas S."/>
            <person name="Albert R."/>
            <person name="Binder M."/>
            <person name="Bloem J."/>
            <person name="Labutti K."/>
            <person name="Salamov A."/>
            <person name="Andreopoulos B."/>
            <person name="Baker S."/>
            <person name="Barry K."/>
            <person name="Bills G."/>
            <person name="Bluhm B."/>
            <person name="Cannon C."/>
            <person name="Castanera R."/>
            <person name="Culley D."/>
            <person name="Daum C."/>
            <person name="Ezra D."/>
            <person name="Gonzalez J."/>
            <person name="Henrissat B."/>
            <person name="Kuo A."/>
            <person name="Liang C."/>
            <person name="Lipzen A."/>
            <person name="Lutzoni F."/>
            <person name="Magnuson J."/>
            <person name="Mondo S."/>
            <person name="Nolan M."/>
            <person name="Ohm R."/>
            <person name="Pangilinan J."/>
            <person name="Park H.-J."/>
            <person name="Ramirez L."/>
            <person name="Alfaro M."/>
            <person name="Sun H."/>
            <person name="Tritt A."/>
            <person name="Yoshinaga Y."/>
            <person name="Zwiers L.-H."/>
            <person name="Turgeon B."/>
            <person name="Goodwin S."/>
            <person name="Spatafora J."/>
            <person name="Crous P."/>
            <person name="Grigoriev I."/>
        </authorList>
    </citation>
    <scope>NUCLEOTIDE SEQUENCE</scope>
    <source>
        <strain evidence="1">CBS 473.64</strain>
    </source>
</reference>
<name>A0A6A6RKI1_9PLEO</name>
<evidence type="ECO:0000313" key="1">
    <source>
        <dbReference type="EMBL" id="KAF2636079.1"/>
    </source>
</evidence>
<dbReference type="Proteomes" id="UP000799753">
    <property type="component" value="Unassembled WGS sequence"/>
</dbReference>
<keyword evidence="2" id="KW-1185">Reference proteome</keyword>